<comment type="function">
    <text evidence="11">Component of the coat protein complex II (COPII) which promotes the formation of transport vesicles from the endoplasmic reticulum (ER). The coat has two main functions, the physical deformation of the endoplasmic reticulum membrane into vesicles and the selection of cargo molecules.</text>
</comment>
<evidence type="ECO:0000256" key="13">
    <source>
        <dbReference type="SAM" id="MobiDB-lite"/>
    </source>
</evidence>
<dbReference type="InterPro" id="IPR001680">
    <property type="entry name" value="WD40_rpt"/>
</dbReference>
<dbReference type="EMBL" id="JAEPRC010000344">
    <property type="protein sequence ID" value="KAG2199626.1"/>
    <property type="molecule type" value="Genomic_DNA"/>
</dbReference>
<feature type="compositionally biased region" description="Basic and acidic residues" evidence="13">
    <location>
        <begin position="520"/>
        <end position="541"/>
    </location>
</feature>
<evidence type="ECO:0000256" key="1">
    <source>
        <dbReference type="ARBA" id="ARBA00004240"/>
    </source>
</evidence>
<feature type="region of interest" description="Disordered" evidence="13">
    <location>
        <begin position="520"/>
        <end position="551"/>
    </location>
</feature>
<evidence type="ECO:0000256" key="2">
    <source>
        <dbReference type="ARBA" id="ARBA00009358"/>
    </source>
</evidence>
<dbReference type="GO" id="GO:0030127">
    <property type="term" value="C:COPII vesicle coat"/>
    <property type="evidence" value="ECO:0007669"/>
    <property type="project" value="TreeGrafter"/>
</dbReference>
<dbReference type="GO" id="GO:0005198">
    <property type="term" value="F:structural molecule activity"/>
    <property type="evidence" value="ECO:0007669"/>
    <property type="project" value="TreeGrafter"/>
</dbReference>
<dbReference type="GO" id="GO:0007029">
    <property type="term" value="P:endoplasmic reticulum organization"/>
    <property type="evidence" value="ECO:0007669"/>
    <property type="project" value="TreeGrafter"/>
</dbReference>
<evidence type="ECO:0000256" key="8">
    <source>
        <dbReference type="ARBA" id="ARBA00022824"/>
    </source>
</evidence>
<comment type="caution">
    <text evidence="14">The sequence shown here is derived from an EMBL/GenBank/DDBJ whole genome shotgun (WGS) entry which is preliminary data.</text>
</comment>
<dbReference type="SUPFAM" id="SSF50978">
    <property type="entry name" value="WD40 repeat-like"/>
    <property type="match status" value="1"/>
</dbReference>
<dbReference type="PROSITE" id="PS50082">
    <property type="entry name" value="WD_REPEATS_2"/>
    <property type="match status" value="1"/>
</dbReference>
<sequence>MTRKLNNIRRTATFAWSPGHQAPMIATGTLAGALDDSFSNASELEIFKLDLNPESNSLQTSNKVSTASRFNTLAWGHATIEKPYGIIAGGMENGELELYDASAILDNKSSESITILKNSTHTGTLKALDFNLFQTNLLASAGSNSEVYIWDLSNPTTPYTPGARSAKMDDISSVAWNCQVQHILSTASTNGYTVVWDLRNKKEVMTLAYAGQNTLTGGRGSVSAIAWHPDVATQIVTASDDDRNPIISLWDLRHAHSPEKTLAGHTKGVLDVSWCRQDSDLLISSGKDCKTLCWNPNTGELNGEISSHTKWTFAANWCPRNPDLLATASFDGFIDVSSIQGSQGNDVSSTIAPVSDDPFEAALLSAAPTVKAFELKNPPKWLRRPVGASFGFSGKLVTFNNKSGQAAIAAASASTVPGQAIPSVHSISRSVKITTIETDPEIVKRSEQLESATESESTIEALIEERIQSGKDQVDWGVLKTLFSENAREQLMKYLGFEKEQVAAAANELLEKKKATDIAVSSDKEFSNKHEEEIKDKTEEEKEKEEDAEVKTDATFEEIVKRNAEETSTPNDTASTLFGQSESNEAADSFFGQVATEQASPIEEKSIKIVAAPLIEAIIRKPFNLYPESSNETDRLITRAIVLGDFESAVNVCLASERYSDALLLAICGGSELLARTQKTYFEHQSKKFTYLRLLEGIVEEDLNSIVRDADVHEWSSILVVLCTFAQSKDFGPLCEALGDRLICQEDSELRKNANLFYLAAGNLEKVSKIWIGDFESQNTSDKDSVTYGARLQELIEKVTIFRKAIDYDDSALTSGNEKTESYALADLYNKYCEYAEFMATQGKLDVALKYISLTPARFSADKFTISRGSIVRDRVYHANTSQIGQYVEPTFPFEKKLLSNVQEAHQYQQQQQKPESAARQSLYDLKQQQFNAYQNYQPTAAAKSVSPVAVQPTNYYAPTATTAAPAPIPTQYSPYGGQQTYNQQPAANVGYSNYASTAYGQQAQAYTPQQQYGQPQYTSPAVSAPSTNTTSPPLPPPKAAGAWNDPPMLASPKMNKTRSPPVAAGPAKRVTTPFANAPAAATTTYATAPPQNQQQQHVLPPPPMNATPPPPMRGLGGPNPPPSSNTTAGYYSAHQQFQVPPQQQQQHYQPQQQFQALPQKAVPPPPPPMNAVAPSPMLRGPPPPPQQQQRF</sequence>
<dbReference type="InterPro" id="IPR015943">
    <property type="entry name" value="WD40/YVTN_repeat-like_dom_sf"/>
</dbReference>
<evidence type="ECO:0000256" key="3">
    <source>
        <dbReference type="ARBA" id="ARBA00013507"/>
    </source>
</evidence>
<feature type="compositionally biased region" description="Low complexity" evidence="13">
    <location>
        <begin position="1136"/>
        <end position="1161"/>
    </location>
</feature>
<keyword evidence="7" id="KW-0677">Repeat</keyword>
<evidence type="ECO:0000313" key="14">
    <source>
        <dbReference type="EMBL" id="KAG2199626.1"/>
    </source>
</evidence>
<feature type="repeat" description="WD" evidence="12">
    <location>
        <begin position="118"/>
        <end position="160"/>
    </location>
</feature>
<dbReference type="PROSITE" id="PS00678">
    <property type="entry name" value="WD_REPEATS_1"/>
    <property type="match status" value="1"/>
</dbReference>
<keyword evidence="8" id="KW-0256">Endoplasmic reticulum</keyword>
<keyword evidence="6 12" id="KW-0853">WD repeat</keyword>
<dbReference type="InterPro" id="IPR019775">
    <property type="entry name" value="WD40_repeat_CS"/>
</dbReference>
<dbReference type="InterPro" id="IPR040251">
    <property type="entry name" value="SEC31-like"/>
</dbReference>
<evidence type="ECO:0000256" key="10">
    <source>
        <dbReference type="ARBA" id="ARBA00022927"/>
    </source>
</evidence>
<comment type="similarity">
    <text evidence="2">Belongs to the WD repeat SEC31 family.</text>
</comment>
<dbReference type="PANTHER" id="PTHR13923">
    <property type="entry name" value="SEC31-RELATED PROTEIN"/>
    <property type="match status" value="1"/>
</dbReference>
<evidence type="ECO:0000256" key="9">
    <source>
        <dbReference type="ARBA" id="ARBA00022892"/>
    </source>
</evidence>
<dbReference type="GO" id="GO:0070971">
    <property type="term" value="C:endoplasmic reticulum exit site"/>
    <property type="evidence" value="ECO:0007669"/>
    <property type="project" value="TreeGrafter"/>
</dbReference>
<dbReference type="OrthoDB" id="542917at2759"/>
<dbReference type="Pfam" id="PF00400">
    <property type="entry name" value="WD40"/>
    <property type="match status" value="1"/>
</dbReference>
<evidence type="ECO:0000256" key="7">
    <source>
        <dbReference type="ARBA" id="ARBA00022737"/>
    </source>
</evidence>
<evidence type="ECO:0000256" key="4">
    <source>
        <dbReference type="ARBA" id="ARBA00021236"/>
    </source>
</evidence>
<evidence type="ECO:0000256" key="11">
    <source>
        <dbReference type="ARBA" id="ARBA00025471"/>
    </source>
</evidence>
<keyword evidence="5" id="KW-0813">Transport</keyword>
<evidence type="ECO:0000256" key="12">
    <source>
        <dbReference type="PROSITE-ProRule" id="PRU00221"/>
    </source>
</evidence>
<feature type="compositionally biased region" description="Low complexity" evidence="13">
    <location>
        <begin position="1089"/>
        <end position="1099"/>
    </location>
</feature>
<comment type="subcellular location">
    <subcellularLocation>
        <location evidence="1">Endoplasmic reticulum</location>
    </subcellularLocation>
</comment>
<feature type="compositionally biased region" description="Pro residues" evidence="13">
    <location>
        <begin position="1100"/>
        <end position="1124"/>
    </location>
</feature>
<dbReference type="InterPro" id="IPR036322">
    <property type="entry name" value="WD40_repeat_dom_sf"/>
</dbReference>
<proteinExistence type="inferred from homology"/>
<reference evidence="14" key="1">
    <citation type="submission" date="2020-12" db="EMBL/GenBank/DDBJ databases">
        <title>Metabolic potential, ecology and presence of endohyphal bacteria is reflected in genomic diversity of Mucoromycotina.</title>
        <authorList>
            <person name="Muszewska A."/>
            <person name="Okrasinska A."/>
            <person name="Steczkiewicz K."/>
            <person name="Drgas O."/>
            <person name="Orlowska M."/>
            <person name="Perlinska-Lenart U."/>
            <person name="Aleksandrzak-Piekarczyk T."/>
            <person name="Szatraj K."/>
            <person name="Zielenkiewicz U."/>
            <person name="Pilsyk S."/>
            <person name="Malc E."/>
            <person name="Mieczkowski P."/>
            <person name="Kruszewska J.S."/>
            <person name="Biernat P."/>
            <person name="Pawlowska J."/>
        </authorList>
    </citation>
    <scope>NUCLEOTIDE SEQUENCE</scope>
    <source>
        <strain evidence="14">CBS 226.32</strain>
    </source>
</reference>
<feature type="region of interest" description="Disordered" evidence="13">
    <location>
        <begin position="1089"/>
        <end position="1192"/>
    </location>
</feature>
<evidence type="ECO:0000313" key="15">
    <source>
        <dbReference type="Proteomes" id="UP000650833"/>
    </source>
</evidence>
<dbReference type="PANTHER" id="PTHR13923:SF11">
    <property type="entry name" value="SECRETORY 31, ISOFORM D"/>
    <property type="match status" value="1"/>
</dbReference>
<dbReference type="GO" id="GO:0090110">
    <property type="term" value="P:COPII-coated vesicle cargo loading"/>
    <property type="evidence" value="ECO:0007669"/>
    <property type="project" value="TreeGrafter"/>
</dbReference>
<dbReference type="SMART" id="SM00320">
    <property type="entry name" value="WD40"/>
    <property type="match status" value="5"/>
</dbReference>
<gene>
    <name evidence="14" type="ORF">INT46_010553</name>
</gene>
<accession>A0A8H7UV02</accession>
<dbReference type="AlphaFoldDB" id="A0A8H7UV02"/>
<evidence type="ECO:0000256" key="6">
    <source>
        <dbReference type="ARBA" id="ARBA00022574"/>
    </source>
</evidence>
<feature type="compositionally biased region" description="Pro residues" evidence="13">
    <location>
        <begin position="1180"/>
        <end position="1192"/>
    </location>
</feature>
<feature type="region of interest" description="Disordered" evidence="13">
    <location>
        <begin position="1007"/>
        <end position="1073"/>
    </location>
</feature>
<keyword evidence="15" id="KW-1185">Reference proteome</keyword>
<protein>
    <recommendedName>
        <fullName evidence="4">Protein transport protein SEC31</fullName>
    </recommendedName>
    <alternativeName>
        <fullName evidence="3">Protein transport protein sec31</fullName>
    </alternativeName>
</protein>
<dbReference type="Gene3D" id="1.25.40.1030">
    <property type="match status" value="1"/>
</dbReference>
<keyword evidence="9" id="KW-0931">ER-Golgi transport</keyword>
<feature type="compositionally biased region" description="Low complexity" evidence="13">
    <location>
        <begin position="1007"/>
        <end position="1032"/>
    </location>
</feature>
<evidence type="ECO:0000256" key="5">
    <source>
        <dbReference type="ARBA" id="ARBA00022448"/>
    </source>
</evidence>
<name>A0A8H7UV02_9FUNG</name>
<keyword evidence="10" id="KW-0653">Protein transport</keyword>
<dbReference type="Proteomes" id="UP000650833">
    <property type="component" value="Unassembled WGS sequence"/>
</dbReference>
<dbReference type="Gene3D" id="2.130.10.10">
    <property type="entry name" value="YVTN repeat-like/Quinoprotein amine dehydrogenase"/>
    <property type="match status" value="1"/>
</dbReference>
<dbReference type="GO" id="GO:0015031">
    <property type="term" value="P:protein transport"/>
    <property type="evidence" value="ECO:0007669"/>
    <property type="project" value="UniProtKB-KW"/>
</dbReference>
<organism evidence="14 15">
    <name type="scientific">Mucor plumbeus</name>
    <dbReference type="NCBI Taxonomy" id="97098"/>
    <lineage>
        <taxon>Eukaryota</taxon>
        <taxon>Fungi</taxon>
        <taxon>Fungi incertae sedis</taxon>
        <taxon>Mucoromycota</taxon>
        <taxon>Mucoromycotina</taxon>
        <taxon>Mucoromycetes</taxon>
        <taxon>Mucorales</taxon>
        <taxon>Mucorineae</taxon>
        <taxon>Mucoraceae</taxon>
        <taxon>Mucor</taxon>
    </lineage>
</organism>